<gene>
    <name evidence="3" type="ORF">GCM10010970_26880</name>
</gene>
<dbReference type="Gene3D" id="2.115.10.20">
    <property type="entry name" value="Glycosyl hydrolase domain, family 43"/>
    <property type="match status" value="1"/>
</dbReference>
<comment type="caution">
    <text evidence="3">The sequence shown here is derived from an EMBL/GenBank/DDBJ whole genome shotgun (WGS) entry which is preliminary data.</text>
</comment>
<evidence type="ECO:0008006" key="5">
    <source>
        <dbReference type="Google" id="ProtNLM"/>
    </source>
</evidence>
<reference evidence="4" key="1">
    <citation type="journal article" date="2019" name="Int. J. Syst. Evol. Microbiol.">
        <title>The Global Catalogue of Microorganisms (GCM) 10K type strain sequencing project: providing services to taxonomists for standard genome sequencing and annotation.</title>
        <authorList>
            <consortium name="The Broad Institute Genomics Platform"/>
            <consortium name="The Broad Institute Genome Sequencing Center for Infectious Disease"/>
            <person name="Wu L."/>
            <person name="Ma J."/>
        </authorList>
    </citation>
    <scope>NUCLEOTIDE SEQUENCE [LARGE SCALE GENOMIC DNA]</scope>
    <source>
        <strain evidence="4">CGMCC 1.8859</strain>
    </source>
</reference>
<evidence type="ECO:0000256" key="1">
    <source>
        <dbReference type="SAM" id="MobiDB-lite"/>
    </source>
</evidence>
<feature type="region of interest" description="Disordered" evidence="1">
    <location>
        <begin position="24"/>
        <end position="63"/>
    </location>
</feature>
<dbReference type="InterPro" id="IPR023296">
    <property type="entry name" value="Glyco_hydro_beta-prop_sf"/>
</dbReference>
<evidence type="ECO:0000313" key="3">
    <source>
        <dbReference type="EMBL" id="GGP22688.1"/>
    </source>
</evidence>
<keyword evidence="2" id="KW-0732">Signal</keyword>
<protein>
    <recommendedName>
        <fullName evidence="5">Exo-alpha-sialidase</fullName>
    </recommendedName>
</protein>
<sequence>MQLRQMMVLGTLVLGNAALTACGGSSGDSASTSVSAPVATPTPSPAPAATPAPTPAPTPAAATASIKWSVDSGNAPVAAQINSGTAIGKGAGGTPFTLDKLAGDANNTQNTTNPFLSTGTVPDPAYGYCNFAASPATRISYATGSSFVTPPTDPMVNMAPFYFPLVYTSNVTTAGHVTTTTTPLIGLFDWRPKDMNESVVAAESDDNGKTWYFMQSVLELNPGTCPTDVHSTFASTDADDGWGHASILQLPGTSSASGQMLYTLNRDPAQVDVAPLNVIQLTQVTPKFPLWNTNTTATGGQDINTIATALNNTSGSTNPVVVKQTVGLLNPDGILAVVPNTDPTKPTTVIYVQKILNGDKTGSTAMPTANQCTAAPFSGKTNHDISNVRLATTMDGINFTDQGVVNGLNDPTTVDYNKTRWISPRGTLIDINGDGSRWGLLFSGGNCLDGDSDAFHYIGYAESTDLKNWTVFNDINSPIASINAITTTNQGGNKNTVTVPANTPVIPTQPWFAQRLYAPTAVQVDATHLSMTFAGYAVQTPGTNLMNYRQIGNVVLTTSKSLPKAPNNINNQ</sequence>
<feature type="compositionally biased region" description="Low complexity" evidence="1">
    <location>
        <begin position="24"/>
        <end position="39"/>
    </location>
</feature>
<evidence type="ECO:0000313" key="4">
    <source>
        <dbReference type="Proteomes" id="UP000637267"/>
    </source>
</evidence>
<organism evidence="3 4">
    <name type="scientific">Silvimonas iriomotensis</name>
    <dbReference type="NCBI Taxonomy" id="449662"/>
    <lineage>
        <taxon>Bacteria</taxon>
        <taxon>Pseudomonadati</taxon>
        <taxon>Pseudomonadota</taxon>
        <taxon>Betaproteobacteria</taxon>
        <taxon>Neisseriales</taxon>
        <taxon>Chitinibacteraceae</taxon>
        <taxon>Silvimonas</taxon>
    </lineage>
</organism>
<dbReference type="SUPFAM" id="SSF75005">
    <property type="entry name" value="Arabinanase/levansucrase/invertase"/>
    <property type="match status" value="1"/>
</dbReference>
<evidence type="ECO:0000256" key="2">
    <source>
        <dbReference type="SAM" id="SignalP"/>
    </source>
</evidence>
<accession>A0ABQ2PBI5</accession>
<keyword evidence="4" id="KW-1185">Reference proteome</keyword>
<dbReference type="Proteomes" id="UP000637267">
    <property type="component" value="Unassembled WGS sequence"/>
</dbReference>
<dbReference type="RefSeq" id="WP_188704868.1">
    <property type="nucleotide sequence ID" value="NZ_BMLX01000003.1"/>
</dbReference>
<feature type="signal peptide" evidence="2">
    <location>
        <begin position="1"/>
        <end position="20"/>
    </location>
</feature>
<feature type="chain" id="PRO_5045904504" description="Exo-alpha-sialidase" evidence="2">
    <location>
        <begin position="21"/>
        <end position="572"/>
    </location>
</feature>
<dbReference type="EMBL" id="BMLX01000003">
    <property type="protein sequence ID" value="GGP22688.1"/>
    <property type="molecule type" value="Genomic_DNA"/>
</dbReference>
<proteinExistence type="predicted"/>
<dbReference type="PROSITE" id="PS51257">
    <property type="entry name" value="PROKAR_LIPOPROTEIN"/>
    <property type="match status" value="1"/>
</dbReference>
<feature type="compositionally biased region" description="Pro residues" evidence="1">
    <location>
        <begin position="40"/>
        <end position="58"/>
    </location>
</feature>
<name>A0ABQ2PBI5_9NEIS</name>